<protein>
    <submittedName>
        <fullName evidence="1">Uncharacterized protein</fullName>
    </submittedName>
</protein>
<reference evidence="1" key="2">
    <citation type="submission" date="2023-05" db="EMBL/GenBank/DDBJ databases">
        <authorList>
            <consortium name="Lawrence Berkeley National Laboratory"/>
            <person name="Steindorff A."/>
            <person name="Hensen N."/>
            <person name="Bonometti L."/>
            <person name="Westerberg I."/>
            <person name="Brannstrom I.O."/>
            <person name="Guillou S."/>
            <person name="Cros-Aarteil S."/>
            <person name="Calhoun S."/>
            <person name="Haridas S."/>
            <person name="Kuo A."/>
            <person name="Mondo S."/>
            <person name="Pangilinan J."/>
            <person name="Riley R."/>
            <person name="Labutti K."/>
            <person name="Andreopoulos B."/>
            <person name="Lipzen A."/>
            <person name="Chen C."/>
            <person name="Yanf M."/>
            <person name="Daum C."/>
            <person name="Ng V."/>
            <person name="Clum A."/>
            <person name="Ohm R."/>
            <person name="Martin F."/>
            <person name="Silar P."/>
            <person name="Natvig D."/>
            <person name="Lalanne C."/>
            <person name="Gautier V."/>
            <person name="Ament-Velasquez S.L."/>
            <person name="Kruys A."/>
            <person name="Hutchinson M.I."/>
            <person name="Powell A.J."/>
            <person name="Barry K."/>
            <person name="Miller A.N."/>
            <person name="Grigoriev I.V."/>
            <person name="Debuchy R."/>
            <person name="Gladieux P."/>
            <person name="Thoren M.H."/>
            <person name="Johannesson H."/>
        </authorList>
    </citation>
    <scope>NUCLEOTIDE SEQUENCE</scope>
    <source>
        <strain evidence="1">CBS 731.68</strain>
    </source>
</reference>
<accession>A0AAN6TS28</accession>
<dbReference type="GeneID" id="87830599"/>
<dbReference type="EMBL" id="MU853246">
    <property type="protein sequence ID" value="KAK4119629.1"/>
    <property type="molecule type" value="Genomic_DNA"/>
</dbReference>
<comment type="caution">
    <text evidence="1">The sequence shown here is derived from an EMBL/GenBank/DDBJ whole genome shotgun (WGS) entry which is preliminary data.</text>
</comment>
<proteinExistence type="predicted"/>
<organism evidence="1 2">
    <name type="scientific">Parathielavia appendiculata</name>
    <dbReference type="NCBI Taxonomy" id="2587402"/>
    <lineage>
        <taxon>Eukaryota</taxon>
        <taxon>Fungi</taxon>
        <taxon>Dikarya</taxon>
        <taxon>Ascomycota</taxon>
        <taxon>Pezizomycotina</taxon>
        <taxon>Sordariomycetes</taxon>
        <taxon>Sordariomycetidae</taxon>
        <taxon>Sordariales</taxon>
        <taxon>Chaetomiaceae</taxon>
        <taxon>Parathielavia</taxon>
    </lineage>
</organism>
<name>A0AAN6TS28_9PEZI</name>
<keyword evidence="2" id="KW-1185">Reference proteome</keyword>
<dbReference type="PROSITE" id="PS51257">
    <property type="entry name" value="PROKAR_LIPOPROTEIN"/>
    <property type="match status" value="1"/>
</dbReference>
<dbReference type="RefSeq" id="XP_062643402.1">
    <property type="nucleotide sequence ID" value="XM_062793830.1"/>
</dbReference>
<dbReference type="Proteomes" id="UP001302602">
    <property type="component" value="Unassembled WGS sequence"/>
</dbReference>
<gene>
    <name evidence="1" type="ORF">N657DRAFT_649946</name>
</gene>
<dbReference type="AlphaFoldDB" id="A0AAN6TS28"/>
<evidence type="ECO:0000313" key="1">
    <source>
        <dbReference type="EMBL" id="KAK4119629.1"/>
    </source>
</evidence>
<sequence length="107" mass="11962">MRPPQSRQPPDRWQHETVLVGASLAAGCRSWKRSWGIFWNLLRRHNQSQKWGGAKTGGSDSSSSALSALLHGLYLERGSFLAEQRSAARHELTGLCASRRGQFTWSV</sequence>
<evidence type="ECO:0000313" key="2">
    <source>
        <dbReference type="Proteomes" id="UP001302602"/>
    </source>
</evidence>
<reference evidence="1" key="1">
    <citation type="journal article" date="2023" name="Mol. Phylogenet. Evol.">
        <title>Genome-scale phylogeny and comparative genomics of the fungal order Sordariales.</title>
        <authorList>
            <person name="Hensen N."/>
            <person name="Bonometti L."/>
            <person name="Westerberg I."/>
            <person name="Brannstrom I.O."/>
            <person name="Guillou S."/>
            <person name="Cros-Aarteil S."/>
            <person name="Calhoun S."/>
            <person name="Haridas S."/>
            <person name="Kuo A."/>
            <person name="Mondo S."/>
            <person name="Pangilinan J."/>
            <person name="Riley R."/>
            <person name="LaButti K."/>
            <person name="Andreopoulos B."/>
            <person name="Lipzen A."/>
            <person name="Chen C."/>
            <person name="Yan M."/>
            <person name="Daum C."/>
            <person name="Ng V."/>
            <person name="Clum A."/>
            <person name="Steindorff A."/>
            <person name="Ohm R.A."/>
            <person name="Martin F."/>
            <person name="Silar P."/>
            <person name="Natvig D.O."/>
            <person name="Lalanne C."/>
            <person name="Gautier V."/>
            <person name="Ament-Velasquez S.L."/>
            <person name="Kruys A."/>
            <person name="Hutchinson M.I."/>
            <person name="Powell A.J."/>
            <person name="Barry K."/>
            <person name="Miller A.N."/>
            <person name="Grigoriev I.V."/>
            <person name="Debuchy R."/>
            <person name="Gladieux P."/>
            <person name="Hiltunen Thoren M."/>
            <person name="Johannesson H."/>
        </authorList>
    </citation>
    <scope>NUCLEOTIDE SEQUENCE</scope>
    <source>
        <strain evidence="1">CBS 731.68</strain>
    </source>
</reference>